<evidence type="ECO:0000256" key="8">
    <source>
        <dbReference type="ARBA" id="ARBA00023300"/>
    </source>
</evidence>
<dbReference type="PRINTS" id="PR00150">
    <property type="entry name" value="PEPCARBXLASE"/>
</dbReference>
<keyword evidence="8 10" id="KW-0120">Carbon dioxide fixation</keyword>
<comment type="caution">
    <text evidence="14">The sequence shown here is derived from an EMBL/GenBank/DDBJ whole genome shotgun (WGS) entry which is preliminary data.</text>
</comment>
<evidence type="ECO:0000256" key="3">
    <source>
        <dbReference type="ARBA" id="ARBA00008346"/>
    </source>
</evidence>
<evidence type="ECO:0000256" key="6">
    <source>
        <dbReference type="ARBA" id="ARBA00022842"/>
    </source>
</evidence>
<keyword evidence="15" id="KW-1185">Reference proteome</keyword>
<dbReference type="Proteomes" id="UP000823790">
    <property type="component" value="Unassembled WGS sequence"/>
</dbReference>
<comment type="cofactor">
    <cofactor evidence="1 10">
        <name>Mg(2+)</name>
        <dbReference type="ChEBI" id="CHEBI:18420"/>
    </cofactor>
</comment>
<dbReference type="GO" id="GO:0008964">
    <property type="term" value="F:phosphoenolpyruvate carboxylase activity"/>
    <property type="evidence" value="ECO:0007669"/>
    <property type="project" value="UniProtKB-EC"/>
</dbReference>
<evidence type="ECO:0000313" key="14">
    <source>
        <dbReference type="EMBL" id="MBP1473788.1"/>
    </source>
</evidence>
<gene>
    <name evidence="10" type="primary">ppc</name>
    <name evidence="14" type="ORF">J7I44_05720</name>
</gene>
<dbReference type="PROSITE" id="PS00393">
    <property type="entry name" value="PEPCASE_2"/>
    <property type="match status" value="1"/>
</dbReference>
<dbReference type="InterPro" id="IPR021135">
    <property type="entry name" value="PEP_COase"/>
</dbReference>
<dbReference type="PROSITE" id="PS00781">
    <property type="entry name" value="PEPCASE_1"/>
    <property type="match status" value="1"/>
</dbReference>
<feature type="active site" evidence="10 11">
    <location>
        <position position="149"/>
    </location>
</feature>
<dbReference type="HAMAP" id="MF_00595">
    <property type="entry name" value="PEPcase_type1"/>
    <property type="match status" value="1"/>
</dbReference>
<comment type="catalytic activity">
    <reaction evidence="9 10">
        <text>oxaloacetate + phosphate = phosphoenolpyruvate + hydrogencarbonate</text>
        <dbReference type="Rhea" id="RHEA:28370"/>
        <dbReference type="ChEBI" id="CHEBI:16452"/>
        <dbReference type="ChEBI" id="CHEBI:17544"/>
        <dbReference type="ChEBI" id="CHEBI:43474"/>
        <dbReference type="ChEBI" id="CHEBI:58702"/>
        <dbReference type="EC" id="4.1.1.31"/>
    </reaction>
</comment>
<evidence type="ECO:0000256" key="10">
    <source>
        <dbReference type="HAMAP-Rule" id="MF_00595"/>
    </source>
</evidence>
<evidence type="ECO:0000256" key="2">
    <source>
        <dbReference type="ARBA" id="ARBA00003670"/>
    </source>
</evidence>
<dbReference type="PANTHER" id="PTHR30523">
    <property type="entry name" value="PHOSPHOENOLPYRUVATE CARBOXYLASE"/>
    <property type="match status" value="1"/>
</dbReference>
<name>A0ABS4DL62_9GAMM</name>
<dbReference type="InterPro" id="IPR018129">
    <property type="entry name" value="PEP_COase_Lys_AS"/>
</dbReference>
<evidence type="ECO:0000256" key="12">
    <source>
        <dbReference type="PROSITE-ProRule" id="PRU10112"/>
    </source>
</evidence>
<evidence type="ECO:0000256" key="13">
    <source>
        <dbReference type="SAM" id="MobiDB-lite"/>
    </source>
</evidence>
<evidence type="ECO:0000256" key="1">
    <source>
        <dbReference type="ARBA" id="ARBA00001946"/>
    </source>
</evidence>
<keyword evidence="7 10" id="KW-0456">Lyase</keyword>
<dbReference type="InterPro" id="IPR033129">
    <property type="entry name" value="PEPCASE_His_AS"/>
</dbReference>
<accession>A0ABS4DL62</accession>
<proteinExistence type="inferred from homology"/>
<dbReference type="EMBL" id="JAGJRS010000013">
    <property type="protein sequence ID" value="MBP1473788.1"/>
    <property type="molecule type" value="Genomic_DNA"/>
</dbReference>
<evidence type="ECO:0000256" key="5">
    <source>
        <dbReference type="ARBA" id="ARBA00022419"/>
    </source>
</evidence>
<organism evidence="14 15">
    <name type="scientific">Frateuria flava</name>
    <dbReference type="NCBI Taxonomy" id="2821489"/>
    <lineage>
        <taxon>Bacteria</taxon>
        <taxon>Pseudomonadati</taxon>
        <taxon>Pseudomonadota</taxon>
        <taxon>Gammaproteobacteria</taxon>
        <taxon>Lysobacterales</taxon>
        <taxon>Rhodanobacteraceae</taxon>
        <taxon>Frateuria</taxon>
    </lineage>
</organism>
<dbReference type="PANTHER" id="PTHR30523:SF6">
    <property type="entry name" value="PHOSPHOENOLPYRUVATE CARBOXYLASE"/>
    <property type="match status" value="1"/>
</dbReference>
<dbReference type="Pfam" id="PF00311">
    <property type="entry name" value="PEPcase"/>
    <property type="match status" value="2"/>
</dbReference>
<dbReference type="Gene3D" id="1.20.1440.90">
    <property type="entry name" value="Phosphoenolpyruvate/pyruvate domain"/>
    <property type="match status" value="1"/>
</dbReference>
<dbReference type="SUPFAM" id="SSF51621">
    <property type="entry name" value="Phosphoenolpyruvate/pyruvate domain"/>
    <property type="match status" value="1"/>
</dbReference>
<comment type="function">
    <text evidence="2 10">Forms oxaloacetate, a four-carbon dicarboxylic acid source for the tricarboxylic acid cycle.</text>
</comment>
<evidence type="ECO:0000256" key="11">
    <source>
        <dbReference type="PROSITE-ProRule" id="PRU10111"/>
    </source>
</evidence>
<feature type="active site" evidence="10 12">
    <location>
        <position position="639"/>
    </location>
</feature>
<evidence type="ECO:0000256" key="4">
    <source>
        <dbReference type="ARBA" id="ARBA00012305"/>
    </source>
</evidence>
<evidence type="ECO:0000313" key="15">
    <source>
        <dbReference type="Proteomes" id="UP000823790"/>
    </source>
</evidence>
<reference evidence="14 15" key="1">
    <citation type="submission" date="2021-04" db="EMBL/GenBank/DDBJ databases">
        <authorList>
            <person name="Huq M.A."/>
        </authorList>
    </citation>
    <scope>NUCLEOTIDE SEQUENCE [LARGE SCALE GENOMIC DNA]</scope>
    <source>
        <strain evidence="14 15">MAH-13</strain>
    </source>
</reference>
<dbReference type="EC" id="4.1.1.31" evidence="4 10"/>
<dbReference type="RefSeq" id="WP_209617198.1">
    <property type="nucleotide sequence ID" value="NZ_JAGJRS010000013.1"/>
</dbReference>
<feature type="region of interest" description="Disordered" evidence="13">
    <location>
        <begin position="514"/>
        <end position="583"/>
    </location>
</feature>
<dbReference type="InterPro" id="IPR022805">
    <property type="entry name" value="PEP_COase_bac/pln-type"/>
</dbReference>
<comment type="subunit">
    <text evidence="10">Homotetramer.</text>
</comment>
<protein>
    <recommendedName>
        <fullName evidence="5 10">Phosphoenolpyruvate carboxylase</fullName>
        <shortName evidence="10">PEPC</shortName>
        <shortName evidence="10">PEPCase</shortName>
        <ecNumber evidence="4 10">4.1.1.31</ecNumber>
    </recommendedName>
</protein>
<evidence type="ECO:0000256" key="7">
    <source>
        <dbReference type="ARBA" id="ARBA00023239"/>
    </source>
</evidence>
<comment type="similarity">
    <text evidence="3 10">Belongs to the PEPCase type 1 family.</text>
</comment>
<evidence type="ECO:0000256" key="9">
    <source>
        <dbReference type="ARBA" id="ARBA00048995"/>
    </source>
</evidence>
<sequence>MEASRDTDYLPHDGPLRDDVGRLGQLVGQMLAEQGGERFFERVETVRQAAIHRRREGDPVATLAHALEGLDTGQAEALARAFATYFQAVNIAERVHRIRRRRDYQRAGGPPQPESLLDVLGRLEREGVGADELLGWLARTWIEPVFTAHPTEAMRRSLLEKEQAIVHALVDGFDPERTPQERAEDQDRIYMALSTGWQTAEASPVRPTVQDEHDHVGFYLSNPIYRIVPALYESLAGALQAVYGVATPLPRLLGFASWVGGDMDGNPNVGADTIAAALATQRAQVLERYIADVASLARLLSQTVERVAVDPALTARLADYRERFPQAAARIRPRHADMPYRCLLTLVGARLEATGDNGAESYATAAELLDDLQLIDDSLLGHCGLHAGAYAVRRLIWRVRTFGFHLARLDVRQDSRVHDDALSALLDDADWAGRAAGDRAATLSAYAAGQDRFAISHADAVTALYDVFATLGDARRRYGSEAIGLYIISMARSAADVLAVLALARYGGLVHPAPVRGEGWDEGQPLREASNEAPGSAPSPLRGEGRGEGALLRGSGDEAQASTRSPASPGPSPQSSPRRGEDAGCAVPLDIAPLFETIDDLKHAPATLRALLDDPVYRAHLRARDDRQWVMLGYSDSGKDGGTLASRWALQRAQVELLEVAREAGIRLAFFHGRGGSASRGGSRIAPALMSSPRGSVAGVLRVTEQGEVIHRKYGIRALALRNLEQTVSAVLRASLRPRAQEPREARWREQMEALAAHSRRHYRALVERDGFVDYFRSATPIDVVERMTLGSRPASRRSMQGVEDLRAIPWVFAWTQCRSIITGWYGLGSALEQGAAAFGEQALADMARDWPFFANALDDVAMVLAKCDLDIAEAFSRLAGEMHAPFFTSIREEFERTRHWLLRLKGDAALLADNPRLAVSIRLRNPYVDPMSLLTVDLLARWRAGGSVDDALLRALVACVNGVSQGLQNTG</sequence>
<dbReference type="InterPro" id="IPR015813">
    <property type="entry name" value="Pyrv/PenolPyrv_kinase-like_dom"/>
</dbReference>
<keyword evidence="6 10" id="KW-0460">Magnesium</keyword>